<evidence type="ECO:0000313" key="4">
    <source>
        <dbReference type="Proteomes" id="UP000740883"/>
    </source>
</evidence>
<dbReference type="Pfam" id="PF00462">
    <property type="entry name" value="Glutaredoxin"/>
    <property type="match status" value="1"/>
</dbReference>
<comment type="caution">
    <text evidence="3">The sequence shown here is derived from an EMBL/GenBank/DDBJ whole genome shotgun (WGS) entry which is preliminary data.</text>
</comment>
<feature type="signal peptide" evidence="1">
    <location>
        <begin position="1"/>
        <end position="16"/>
    </location>
</feature>
<gene>
    <name evidence="3" type="ORF">NGRA_0330</name>
</gene>
<dbReference type="InterPro" id="IPR002109">
    <property type="entry name" value="Glutaredoxin"/>
</dbReference>
<dbReference type="InterPro" id="IPR036249">
    <property type="entry name" value="Thioredoxin-like_sf"/>
</dbReference>
<reference evidence="3 4" key="1">
    <citation type="journal article" date="2020" name="Genome Biol. Evol.">
        <title>Comparative genomics of strictly vertically transmitted, feminizing microsporidia endosymbionts of amphipod crustaceans.</title>
        <authorList>
            <person name="Cormier A."/>
            <person name="Chebbi M.A."/>
            <person name="Giraud I."/>
            <person name="Wattier R."/>
            <person name="Teixeira M."/>
            <person name="Gilbert C."/>
            <person name="Rigaud T."/>
            <person name="Cordaux R."/>
        </authorList>
    </citation>
    <scope>NUCLEOTIDE SEQUENCE [LARGE SCALE GENOMIC DNA]</scope>
    <source>
        <strain evidence="3 4">Ou3-Ou53</strain>
    </source>
</reference>
<dbReference type="SUPFAM" id="SSF52833">
    <property type="entry name" value="Thioredoxin-like"/>
    <property type="match status" value="1"/>
</dbReference>
<keyword evidence="1" id="KW-0732">Signal</keyword>
<dbReference type="EMBL" id="SBJO01000011">
    <property type="protein sequence ID" value="KAF9764723.1"/>
    <property type="molecule type" value="Genomic_DNA"/>
</dbReference>
<dbReference type="Gene3D" id="3.40.30.10">
    <property type="entry name" value="Glutaredoxin"/>
    <property type="match status" value="1"/>
</dbReference>
<feature type="domain" description="Glutaredoxin" evidence="2">
    <location>
        <begin position="24"/>
        <end position="79"/>
    </location>
</feature>
<evidence type="ECO:0000259" key="2">
    <source>
        <dbReference type="Pfam" id="PF00462"/>
    </source>
</evidence>
<dbReference type="GO" id="GO:0016491">
    <property type="term" value="F:oxidoreductase activity"/>
    <property type="evidence" value="ECO:0007669"/>
    <property type="project" value="UniProtKB-ARBA"/>
</dbReference>
<dbReference type="Proteomes" id="UP000740883">
    <property type="component" value="Unassembled WGS sequence"/>
</dbReference>
<sequence length="133" mass="14742">MIFLYILAILCDKILPKALQKNGIVIAGSKKCKFTKELVEWMDKNNKPYTMAYIDGDRELTNYMIDVFNGGIPVVFENGVSQGSGKEYMDKHNTKPGNQNAAVKVDKVGNMATKIGSNLKSFGEGDTWIDVSN</sequence>
<accession>A0A9P6H0J0</accession>
<organism evidence="3 4">
    <name type="scientific">Nosema granulosis</name>
    <dbReference type="NCBI Taxonomy" id="83296"/>
    <lineage>
        <taxon>Eukaryota</taxon>
        <taxon>Fungi</taxon>
        <taxon>Fungi incertae sedis</taxon>
        <taxon>Microsporidia</taxon>
        <taxon>Nosematidae</taxon>
        <taxon>Nosema</taxon>
    </lineage>
</organism>
<name>A0A9P6H0J0_9MICR</name>
<feature type="chain" id="PRO_5040506258" description="Glutaredoxin domain-containing protein" evidence="1">
    <location>
        <begin position="17"/>
        <end position="133"/>
    </location>
</feature>
<evidence type="ECO:0000313" key="3">
    <source>
        <dbReference type="EMBL" id="KAF9764723.1"/>
    </source>
</evidence>
<dbReference type="AlphaFoldDB" id="A0A9P6H0J0"/>
<proteinExistence type="predicted"/>
<evidence type="ECO:0000256" key="1">
    <source>
        <dbReference type="SAM" id="SignalP"/>
    </source>
</evidence>
<keyword evidence="4" id="KW-1185">Reference proteome</keyword>
<protein>
    <recommendedName>
        <fullName evidence="2">Glutaredoxin domain-containing protein</fullName>
    </recommendedName>
</protein>